<feature type="non-terminal residue" evidence="1">
    <location>
        <position position="1"/>
    </location>
</feature>
<accession>A0A9X9LEN6</accession>
<reference evidence="1 2" key="1">
    <citation type="submission" date="2018-10" db="EMBL/GenBank/DDBJ databases">
        <authorList>
            <person name="Ekblom R."/>
            <person name="Jareborg N."/>
        </authorList>
    </citation>
    <scope>NUCLEOTIDE SEQUENCE [LARGE SCALE GENOMIC DNA]</scope>
    <source>
        <tissue evidence="1">Muscle</tissue>
    </source>
</reference>
<dbReference type="AlphaFoldDB" id="A0A9X9LEN6"/>
<name>A0A9X9LEN6_GULGU</name>
<sequence>PQRAAGTWVCRQSSVLLRTCSQGPYPKTPELAVLPRSVICRWKTRSSTWLMAWRVVFTGTSRSTHSKRAVHGMIVLSNPYLKLNEDEPLPRSRRTIRNRVATSPTPIFWNLMCTQLLGPLTFMPFHVLGGGELPHLPACGARAVSLYSSAPKTERLIPPKSPWFAVRFEEDLWALCSLTPSFPDI</sequence>
<comment type="caution">
    <text evidence="1">The sequence shown here is derived from an EMBL/GenBank/DDBJ whole genome shotgun (WGS) entry which is preliminary data.</text>
</comment>
<evidence type="ECO:0000313" key="2">
    <source>
        <dbReference type="Proteomes" id="UP000269945"/>
    </source>
</evidence>
<organism evidence="1 2">
    <name type="scientific">Gulo gulo</name>
    <name type="common">Wolverine</name>
    <name type="synonym">Gluton</name>
    <dbReference type="NCBI Taxonomy" id="48420"/>
    <lineage>
        <taxon>Eukaryota</taxon>
        <taxon>Metazoa</taxon>
        <taxon>Chordata</taxon>
        <taxon>Craniata</taxon>
        <taxon>Vertebrata</taxon>
        <taxon>Euteleostomi</taxon>
        <taxon>Mammalia</taxon>
        <taxon>Eutheria</taxon>
        <taxon>Laurasiatheria</taxon>
        <taxon>Carnivora</taxon>
        <taxon>Caniformia</taxon>
        <taxon>Musteloidea</taxon>
        <taxon>Mustelidae</taxon>
        <taxon>Guloninae</taxon>
        <taxon>Gulo</taxon>
    </lineage>
</organism>
<dbReference type="EMBL" id="CYRY02001617">
    <property type="protein sequence ID" value="VCW66252.1"/>
    <property type="molecule type" value="Genomic_DNA"/>
</dbReference>
<gene>
    <name evidence="1" type="ORF">BN2614_LOCUS1</name>
</gene>
<evidence type="ECO:0000313" key="1">
    <source>
        <dbReference type="EMBL" id="VCW66252.1"/>
    </source>
</evidence>
<protein>
    <submittedName>
        <fullName evidence="1">Uncharacterized protein</fullName>
    </submittedName>
</protein>
<keyword evidence="2" id="KW-1185">Reference proteome</keyword>
<proteinExistence type="predicted"/>
<dbReference type="Proteomes" id="UP000269945">
    <property type="component" value="Unassembled WGS sequence"/>
</dbReference>